<dbReference type="Pfam" id="PF01152">
    <property type="entry name" value="Bac_globin"/>
    <property type="match status" value="1"/>
</dbReference>
<dbReference type="KEGG" id="hco:LOKO_01368"/>
<dbReference type="AlphaFoldDB" id="A0A0X8HD58"/>
<dbReference type="PROSITE" id="PS51257">
    <property type="entry name" value="PROKAR_LIPOPROTEIN"/>
    <property type="match status" value="1"/>
</dbReference>
<feature type="chain" id="PRO_5007066828" evidence="6">
    <location>
        <begin position="24"/>
        <end position="148"/>
    </location>
</feature>
<keyword evidence="3 5" id="KW-0479">Metal-binding</keyword>
<keyword evidence="1" id="KW-0813">Transport</keyword>
<evidence type="ECO:0000313" key="7">
    <source>
        <dbReference type="EMBL" id="AMD00436.1"/>
    </source>
</evidence>
<evidence type="ECO:0000313" key="8">
    <source>
        <dbReference type="Proteomes" id="UP000063387"/>
    </source>
</evidence>
<organism evidence="7 8">
    <name type="scientific">Halomonas chromatireducens</name>
    <dbReference type="NCBI Taxonomy" id="507626"/>
    <lineage>
        <taxon>Bacteria</taxon>
        <taxon>Pseudomonadati</taxon>
        <taxon>Pseudomonadota</taxon>
        <taxon>Gammaproteobacteria</taxon>
        <taxon>Oceanospirillales</taxon>
        <taxon>Halomonadaceae</taxon>
        <taxon>Halomonas</taxon>
    </lineage>
</organism>
<evidence type="ECO:0000256" key="3">
    <source>
        <dbReference type="ARBA" id="ARBA00022723"/>
    </source>
</evidence>
<dbReference type="InterPro" id="IPR001486">
    <property type="entry name" value="Hemoglobin_trunc"/>
</dbReference>
<dbReference type="CDD" id="cd00454">
    <property type="entry name" value="TrHb1_N"/>
    <property type="match status" value="1"/>
</dbReference>
<proteinExistence type="predicted"/>
<reference evidence="7 8" key="2">
    <citation type="submission" date="2016-02" db="EMBL/GenBank/DDBJ databases">
        <authorList>
            <person name="Wen L."/>
            <person name="He K."/>
            <person name="Yang H."/>
        </authorList>
    </citation>
    <scope>NUCLEOTIDE SEQUENCE [LARGE SCALE GENOMIC DNA]</scope>
    <source>
        <strain evidence="7 8">AGD 8-3</strain>
    </source>
</reference>
<evidence type="ECO:0000256" key="4">
    <source>
        <dbReference type="ARBA" id="ARBA00023004"/>
    </source>
</evidence>
<dbReference type="GO" id="GO:0019825">
    <property type="term" value="F:oxygen binding"/>
    <property type="evidence" value="ECO:0007669"/>
    <property type="project" value="InterPro"/>
</dbReference>
<keyword evidence="4 5" id="KW-0408">Iron</keyword>
<evidence type="ECO:0000256" key="5">
    <source>
        <dbReference type="PIRSR" id="PIRSR601486-1"/>
    </source>
</evidence>
<keyword evidence="6" id="KW-0732">Signal</keyword>
<dbReference type="InterPro" id="IPR009050">
    <property type="entry name" value="Globin-like_sf"/>
</dbReference>
<feature type="binding site" description="distal binding residue" evidence="5">
    <location>
        <position position="93"/>
    </location>
    <ligand>
        <name>heme</name>
        <dbReference type="ChEBI" id="CHEBI:30413"/>
    </ligand>
    <ligandPart>
        <name>Fe</name>
        <dbReference type="ChEBI" id="CHEBI:18248"/>
    </ligandPart>
</feature>
<accession>A0A0X8HD58</accession>
<dbReference type="InterPro" id="IPR012292">
    <property type="entry name" value="Globin/Proto"/>
</dbReference>
<keyword evidence="8" id="KW-1185">Reference proteome</keyword>
<dbReference type="OrthoDB" id="9795814at2"/>
<dbReference type="RefSeq" id="WP_066446706.1">
    <property type="nucleotide sequence ID" value="NZ_CP014226.1"/>
</dbReference>
<gene>
    <name evidence="7" type="primary">glbN_2</name>
    <name evidence="7" type="ORF">LOKO_01368</name>
</gene>
<feature type="signal peptide" evidence="6">
    <location>
        <begin position="1"/>
        <end position="23"/>
    </location>
</feature>
<evidence type="ECO:0000256" key="6">
    <source>
        <dbReference type="SAM" id="SignalP"/>
    </source>
</evidence>
<dbReference type="PATRIC" id="fig|507626.3.peg.1353"/>
<dbReference type="STRING" id="507626.LOKO_01368"/>
<evidence type="ECO:0000256" key="2">
    <source>
        <dbReference type="ARBA" id="ARBA00022617"/>
    </source>
</evidence>
<dbReference type="Proteomes" id="UP000063387">
    <property type="component" value="Chromosome"/>
</dbReference>
<name>A0A0X8HD58_9GAMM</name>
<dbReference type="SUPFAM" id="SSF46458">
    <property type="entry name" value="Globin-like"/>
    <property type="match status" value="1"/>
</dbReference>
<evidence type="ECO:0000256" key="1">
    <source>
        <dbReference type="ARBA" id="ARBA00022448"/>
    </source>
</evidence>
<dbReference type="GO" id="GO:0046872">
    <property type="term" value="F:metal ion binding"/>
    <property type="evidence" value="ECO:0007669"/>
    <property type="project" value="UniProtKB-KW"/>
</dbReference>
<dbReference type="Gene3D" id="1.10.490.10">
    <property type="entry name" value="Globins"/>
    <property type="match status" value="1"/>
</dbReference>
<dbReference type="GO" id="GO:0020037">
    <property type="term" value="F:heme binding"/>
    <property type="evidence" value="ECO:0007669"/>
    <property type="project" value="InterPro"/>
</dbReference>
<reference evidence="7 8" key="1">
    <citation type="journal article" date="2016" name="Genome Announc.">
        <title>Draft Genome Sequence of 'Halomonas chromatireducens' Strain AGD 8-3, a Haloalkaliphilic Chromate- and Selenite-Reducing Gammaproteobacterium.</title>
        <authorList>
            <person name="Sharko F.S."/>
            <person name="Shapovalova A.A."/>
            <person name="Tsygankova S.V."/>
            <person name="Komova A.V."/>
            <person name="Boulygina E.S."/>
            <person name="Teslyuk A.B."/>
            <person name="Gotovtsev P.M."/>
            <person name="Namsaraev Z.B."/>
            <person name="Khijniak T.V."/>
            <person name="Nedoluzhko A.V."/>
            <person name="Vasilov R.G."/>
        </authorList>
    </citation>
    <scope>NUCLEOTIDE SEQUENCE [LARGE SCALE GENOMIC DNA]</scope>
    <source>
        <strain evidence="7 8">AGD 8-3</strain>
    </source>
</reference>
<protein>
    <submittedName>
        <fullName evidence="7">Group 1 truncated hemoglobin GlbN</fullName>
    </submittedName>
</protein>
<dbReference type="EMBL" id="CP014226">
    <property type="protein sequence ID" value="AMD00436.1"/>
    <property type="molecule type" value="Genomic_DNA"/>
</dbReference>
<sequence length="148" mass="16390">MKALWTTALAMVLLLGGCAQRPAEPTLYQQLGGKPGVAMVVESLMYRIADDPQLIGFFTHTNIDHFVASLEEQLCDLADGPCHYQGPPMDRAHQHMGIDNADFNRLVGHMEQAMIDEGIALGARNRLLRRLAPLHGEIMRYQTPPPTT</sequence>
<keyword evidence="2 5" id="KW-0349">Heme</keyword>